<organism evidence="3 4">
    <name type="scientific">Sesamum alatum</name>
    <dbReference type="NCBI Taxonomy" id="300844"/>
    <lineage>
        <taxon>Eukaryota</taxon>
        <taxon>Viridiplantae</taxon>
        <taxon>Streptophyta</taxon>
        <taxon>Embryophyta</taxon>
        <taxon>Tracheophyta</taxon>
        <taxon>Spermatophyta</taxon>
        <taxon>Magnoliopsida</taxon>
        <taxon>eudicotyledons</taxon>
        <taxon>Gunneridae</taxon>
        <taxon>Pentapetalae</taxon>
        <taxon>asterids</taxon>
        <taxon>lamiids</taxon>
        <taxon>Lamiales</taxon>
        <taxon>Pedaliaceae</taxon>
        <taxon>Sesamum</taxon>
    </lineage>
</organism>
<gene>
    <name evidence="3" type="ORF">Salat_2722500</name>
</gene>
<reference evidence="3" key="2">
    <citation type="journal article" date="2024" name="Plant">
        <title>Genomic evolution and insights into agronomic trait innovations of Sesamum species.</title>
        <authorList>
            <person name="Miao H."/>
            <person name="Wang L."/>
            <person name="Qu L."/>
            <person name="Liu H."/>
            <person name="Sun Y."/>
            <person name="Le M."/>
            <person name="Wang Q."/>
            <person name="Wei S."/>
            <person name="Zheng Y."/>
            <person name="Lin W."/>
            <person name="Duan Y."/>
            <person name="Cao H."/>
            <person name="Xiong S."/>
            <person name="Wang X."/>
            <person name="Wei L."/>
            <person name="Li C."/>
            <person name="Ma Q."/>
            <person name="Ju M."/>
            <person name="Zhao R."/>
            <person name="Li G."/>
            <person name="Mu C."/>
            <person name="Tian Q."/>
            <person name="Mei H."/>
            <person name="Zhang T."/>
            <person name="Gao T."/>
            <person name="Zhang H."/>
        </authorList>
    </citation>
    <scope>NUCLEOTIDE SEQUENCE</scope>
    <source>
        <strain evidence="3">3651</strain>
    </source>
</reference>
<dbReference type="InterPro" id="IPR016024">
    <property type="entry name" value="ARM-type_fold"/>
</dbReference>
<reference evidence="3" key="1">
    <citation type="submission" date="2020-06" db="EMBL/GenBank/DDBJ databases">
        <authorList>
            <person name="Li T."/>
            <person name="Hu X."/>
            <person name="Zhang T."/>
            <person name="Song X."/>
            <person name="Zhang H."/>
            <person name="Dai N."/>
            <person name="Sheng W."/>
            <person name="Hou X."/>
            <person name="Wei L."/>
        </authorList>
    </citation>
    <scope>NUCLEOTIDE SEQUENCE</scope>
    <source>
        <strain evidence="3">3651</strain>
        <tissue evidence="3">Leaf</tissue>
    </source>
</reference>
<evidence type="ECO:0000256" key="2">
    <source>
        <dbReference type="SAM" id="MobiDB-lite"/>
    </source>
</evidence>
<keyword evidence="1" id="KW-0175">Coiled coil</keyword>
<dbReference type="Proteomes" id="UP001293254">
    <property type="component" value="Unassembled WGS sequence"/>
</dbReference>
<feature type="coiled-coil region" evidence="1">
    <location>
        <begin position="1866"/>
        <end position="1900"/>
    </location>
</feature>
<name>A0AAE2CBN0_9LAMI</name>
<feature type="compositionally biased region" description="Polar residues" evidence="2">
    <location>
        <begin position="2086"/>
        <end position="2097"/>
    </location>
</feature>
<proteinExistence type="predicted"/>
<dbReference type="PANTHER" id="PTHR35833:SF1">
    <property type="entry name" value="GALACTOSE-BINDING DOMAIN-CONTAINING PROTEIN"/>
    <property type="match status" value="1"/>
</dbReference>
<dbReference type="CDD" id="cd06503">
    <property type="entry name" value="ATP-synt_Fo_b"/>
    <property type="match status" value="1"/>
</dbReference>
<evidence type="ECO:0000313" key="4">
    <source>
        <dbReference type="Proteomes" id="UP001293254"/>
    </source>
</evidence>
<dbReference type="SUPFAM" id="SSF49785">
    <property type="entry name" value="Galactose-binding domain-like"/>
    <property type="match status" value="1"/>
</dbReference>
<dbReference type="PANTHER" id="PTHR35833">
    <property type="entry name" value="GALACTOSE-BINDING DOMAIN-LIKE, ARMADILLO-TYPE FOLD PROTEIN-RELATED"/>
    <property type="match status" value="1"/>
</dbReference>
<dbReference type="InterPro" id="IPR008979">
    <property type="entry name" value="Galactose-bd-like_sf"/>
</dbReference>
<dbReference type="SUPFAM" id="SSF48371">
    <property type="entry name" value="ARM repeat"/>
    <property type="match status" value="1"/>
</dbReference>
<evidence type="ECO:0000256" key="1">
    <source>
        <dbReference type="SAM" id="Coils"/>
    </source>
</evidence>
<feature type="region of interest" description="Disordered" evidence="2">
    <location>
        <begin position="2004"/>
        <end position="2175"/>
    </location>
</feature>
<accession>A0AAE2CBN0</accession>
<feature type="compositionally biased region" description="Basic and acidic residues" evidence="2">
    <location>
        <begin position="2042"/>
        <end position="2057"/>
    </location>
</feature>
<feature type="compositionally biased region" description="Basic and acidic residues" evidence="2">
    <location>
        <begin position="2156"/>
        <end position="2175"/>
    </location>
</feature>
<protein>
    <submittedName>
        <fullName evidence="3">Uncharacterized protein</fullName>
    </submittedName>
</protein>
<keyword evidence="4" id="KW-1185">Reference proteome</keyword>
<feature type="compositionally biased region" description="Polar residues" evidence="2">
    <location>
        <begin position="2063"/>
        <end position="2074"/>
    </location>
</feature>
<evidence type="ECO:0000313" key="3">
    <source>
        <dbReference type="EMBL" id="KAK4416151.1"/>
    </source>
</evidence>
<feature type="compositionally biased region" description="Basic and acidic residues" evidence="2">
    <location>
        <begin position="2004"/>
        <end position="2022"/>
    </location>
</feature>
<sequence length="2175" mass="245053">MEVELEPRVKPLAYKVKAMSRESPAQKAVHVLDTDLRNHWSTGTNTKEWILLELDEPCLLSHIRIYNKSVLEWEIAVGLRYKPETFVKVRPRCEAPRRDMMYPMNYTPCRYVRISCMRGNPIALFFIQLIGIPVPGLEPEFHPVANYLLPHIISHKQDAVDTHLKLLQDVTSRLTRFLPHLEADLNSFAEAAESTMRFLAMLAGPFYPILQIVSERETARLGLNISDNEASKTNLSSTALMVSSNFEPRRSRNTSSLFVPMSMHLVFRPDAIFVLLRKAYKDSNLGNVCRMASRILLKLMEPMTMPEVSTLSSDVTTSVADETPKSEPCDPISLPDYSTLFGEEFEIPDDSWDPTYLNVLDSAAVEEGMMHVLYASASQPSHCSKLAENASDFWLALPLIQALLPALRPNVGSPYQIDENFSLWKQSFVQTALCQIVATSSSLIYRPLLRACAGYLASFSPSHAKAACILIDLCSGVLAPWMPQVIAKVDLTVELLEDLLGVIQGTRISFSRARAALKYVVLALSGNMDDIMAKYKDAKHRILFLVEMLEPFLDPSLTPLKGMIAFGNVSSIFSENQEQNCAIALNVIRTAIRKSGVLPSLEAEWRSGSVAPSVLLSVLDAQMQLPPDIDQCKFSASGTVEPQSSAALPSYCNGVASSKSNHQETADVKVDVIDINGKIDVSEDASLLFAPPELNRMSLTHVPATSDIKMSDSSRLNVNFEANNVMQKYLINQLPSDVASDAGQGIELYNMMDDYSQLVNYRDCELRASEFRRLALDLNSQNEITRESHDVAIDALLLAAECYINPCFMMSFKDISPDVSKVYPQSSSKDYGPLDIDRIFRQKDNDLKIVADIERKRDRVVLEILIEAAEIDRKYHKRALEGEISGLYDEGDEDVVNLSQQDILCADAITLVRQNQALLCNFLIQRLQRDSPGGQQSMYEILMWCLLFLLHSATKIVCAPVQVVDIILNFAESLNMKLKSLYYQLKEGNSQLNHFKQHEMQRRWVLLNRLVIASSGNDERSVFSVNIRNGFRFSNLVPPSAWLQKVPALSSSPFPLVRYFGWMAIARNANQFLKERLFLVSDLPQLTYLLSIFYDDLSLVDNINEQKNVEKRIEELSLRRDNKIDDRGKSLGHQDGLRSFHSLYPDISKFFPNLKKEFVAFGETILEAVGLQLKLLSSSVVPDLMCWFSDLCSWPFVQSENAQILFQHKPDYFKGFVAKNAKAVILYILEAIVVEHMEPMVPEIPRVVQVLVSLCRSSYCDVSFLDSILSLLKPIIAYSLSKVSGEENPLADDSCDNFESLCFNELFNGIRYGDKNQGTPTEKGKCQALTIYVLATFFGDLSFHRKTELLQSTIFWAEFASFEGTNTFHDYICAYQVLMENCRDLLVATSRVWGVIPLKISLHSDTSICTVGDFSKSSSWFLNDLCKPSSPIEVSEKHQDDDNAVADVRHKVCLWNLEEVKSLSKYLEALISKLNPTLEQCWKLHHKLSKKLALTCAECFMYAQCLSLIAEKVSDSSGVEEVFDSSGVENLLSSKFVDEFPDSWKTSLGGLSQMILVLQEKHCWDVASVLLDSLLGVPQYFCLDNVIGDICSAVKNFSNSAPNISWRLQTDKMISLLLARGIHNRCQDVAPLVDLFCAILGHPEPEQRYIALKHLGGIVGQDVSGERLLLSSKTESMIASSDPIISASEPILSPLVSATWDHVSLIASSDTSLLLRTHAIALLINFIPFAERCKLQSFLQAADSILQCLTTLAQPTCDGPLTQFSLALIAIVCLYSPSEDISLIPESIWRNIETFGLSTTDTYCTSLEKKACEALCRLKTEGEQAKQILKEVLSSSTAKQEIPDFVSARESILQVMGNLTSARSYFDFFTKEADQKTMELEEAEMEMELLQKERSLSDSSFDFQDWRQLPFLSTYARNDQRLQQIKDGIRSIEKARLREEIAARRQQKLILRRARQQFLEEAALREAELIQQLDRERTNEVEKELERQHLLEVERAKTRELRHNLDIEKEKQAQRDLQRELEQVESGVRPSRREFTSSSHSRARDRYRERESSREGNEGSLRTSTRSSQHDTAPTTTTTVVLPGNRSFSGQLPTILQSRDRSDDCGSSYEENFDGSKDSGDTGSIGDPDMVSALEVQSNNFGSAQRHASRGSKSRQIIERRERDGRREGKWERKH</sequence>
<comment type="caution">
    <text evidence="3">The sequence shown here is derived from an EMBL/GenBank/DDBJ whole genome shotgun (WGS) entry which is preliminary data.</text>
</comment>
<dbReference type="EMBL" id="JACGWO010000011">
    <property type="protein sequence ID" value="KAK4416151.1"/>
    <property type="molecule type" value="Genomic_DNA"/>
</dbReference>